<evidence type="ECO:0000313" key="1">
    <source>
        <dbReference type="EMBL" id="KAJ9592482.1"/>
    </source>
</evidence>
<proteinExistence type="predicted"/>
<feature type="non-terminal residue" evidence="1">
    <location>
        <position position="1"/>
    </location>
</feature>
<evidence type="ECO:0000313" key="2">
    <source>
        <dbReference type="Proteomes" id="UP001233999"/>
    </source>
</evidence>
<name>A0AAD8EK45_DIPPU</name>
<sequence>NFLHCFVLFHCCNLNNCLSNGIQYWRLMLCRSEETLLLPSVEGRRKVSSDRHNISRQKNLYEE</sequence>
<organism evidence="1 2">
    <name type="scientific">Diploptera punctata</name>
    <name type="common">Pacific beetle cockroach</name>
    <dbReference type="NCBI Taxonomy" id="6984"/>
    <lineage>
        <taxon>Eukaryota</taxon>
        <taxon>Metazoa</taxon>
        <taxon>Ecdysozoa</taxon>
        <taxon>Arthropoda</taxon>
        <taxon>Hexapoda</taxon>
        <taxon>Insecta</taxon>
        <taxon>Pterygota</taxon>
        <taxon>Neoptera</taxon>
        <taxon>Polyneoptera</taxon>
        <taxon>Dictyoptera</taxon>
        <taxon>Blattodea</taxon>
        <taxon>Blaberoidea</taxon>
        <taxon>Blaberidae</taxon>
        <taxon>Diplopterinae</taxon>
        <taxon>Diploptera</taxon>
    </lineage>
</organism>
<dbReference type="AlphaFoldDB" id="A0AAD8EK45"/>
<gene>
    <name evidence="1" type="ORF">L9F63_015898</name>
</gene>
<keyword evidence="2" id="KW-1185">Reference proteome</keyword>
<feature type="non-terminal residue" evidence="1">
    <location>
        <position position="63"/>
    </location>
</feature>
<dbReference type="Proteomes" id="UP001233999">
    <property type="component" value="Unassembled WGS sequence"/>
</dbReference>
<protein>
    <submittedName>
        <fullName evidence="1">Uncharacterized protein</fullName>
    </submittedName>
</protein>
<reference evidence="1" key="2">
    <citation type="submission" date="2023-05" db="EMBL/GenBank/DDBJ databases">
        <authorList>
            <person name="Fouks B."/>
        </authorList>
    </citation>
    <scope>NUCLEOTIDE SEQUENCE</scope>
    <source>
        <strain evidence="1">Stay&amp;Tobe</strain>
        <tissue evidence="1">Testes</tissue>
    </source>
</reference>
<comment type="caution">
    <text evidence="1">The sequence shown here is derived from an EMBL/GenBank/DDBJ whole genome shotgun (WGS) entry which is preliminary data.</text>
</comment>
<reference evidence="1" key="1">
    <citation type="journal article" date="2023" name="IScience">
        <title>Live-bearing cockroach genome reveals convergent evolutionary mechanisms linked to viviparity in insects and beyond.</title>
        <authorList>
            <person name="Fouks B."/>
            <person name="Harrison M.C."/>
            <person name="Mikhailova A.A."/>
            <person name="Marchal E."/>
            <person name="English S."/>
            <person name="Carruthers M."/>
            <person name="Jennings E.C."/>
            <person name="Chiamaka E.L."/>
            <person name="Frigard R.A."/>
            <person name="Pippel M."/>
            <person name="Attardo G.M."/>
            <person name="Benoit J.B."/>
            <person name="Bornberg-Bauer E."/>
            <person name="Tobe S.S."/>
        </authorList>
    </citation>
    <scope>NUCLEOTIDE SEQUENCE</scope>
    <source>
        <strain evidence="1">Stay&amp;Tobe</strain>
    </source>
</reference>
<accession>A0AAD8EK45</accession>
<dbReference type="EMBL" id="JASPKZ010003835">
    <property type="protein sequence ID" value="KAJ9592482.1"/>
    <property type="molecule type" value="Genomic_DNA"/>
</dbReference>